<dbReference type="Gene3D" id="1.25.40.20">
    <property type="entry name" value="Ankyrin repeat-containing domain"/>
    <property type="match status" value="2"/>
</dbReference>
<evidence type="ECO:0000313" key="5">
    <source>
        <dbReference type="Proteomes" id="UP001597083"/>
    </source>
</evidence>
<reference evidence="5" key="1">
    <citation type="journal article" date="2019" name="Int. J. Syst. Evol. Microbiol.">
        <title>The Global Catalogue of Microorganisms (GCM) 10K type strain sequencing project: providing services to taxonomists for standard genome sequencing and annotation.</title>
        <authorList>
            <consortium name="The Broad Institute Genomics Platform"/>
            <consortium name="The Broad Institute Genome Sequencing Center for Infectious Disease"/>
            <person name="Wu L."/>
            <person name="Ma J."/>
        </authorList>
    </citation>
    <scope>NUCLEOTIDE SEQUENCE [LARGE SCALE GENOMIC DNA]</scope>
    <source>
        <strain evidence="5">JCM 31696</strain>
    </source>
</reference>
<dbReference type="Pfam" id="PF12796">
    <property type="entry name" value="Ank_2"/>
    <property type="match status" value="1"/>
</dbReference>
<keyword evidence="2 3" id="KW-0040">ANK repeat</keyword>
<accession>A0ABW3CEA6</accession>
<organism evidence="4 5">
    <name type="scientific">Actinomadura adrarensis</name>
    <dbReference type="NCBI Taxonomy" id="1819600"/>
    <lineage>
        <taxon>Bacteria</taxon>
        <taxon>Bacillati</taxon>
        <taxon>Actinomycetota</taxon>
        <taxon>Actinomycetes</taxon>
        <taxon>Streptosporangiales</taxon>
        <taxon>Thermomonosporaceae</taxon>
        <taxon>Actinomadura</taxon>
    </lineage>
</organism>
<keyword evidence="1" id="KW-0677">Repeat</keyword>
<dbReference type="PANTHER" id="PTHR24173:SF74">
    <property type="entry name" value="ANKYRIN REPEAT DOMAIN-CONTAINING PROTEIN 16"/>
    <property type="match status" value="1"/>
</dbReference>
<dbReference type="SUPFAM" id="SSF48403">
    <property type="entry name" value="Ankyrin repeat"/>
    <property type="match status" value="1"/>
</dbReference>
<proteinExistence type="predicted"/>
<evidence type="ECO:0000256" key="2">
    <source>
        <dbReference type="ARBA" id="ARBA00023043"/>
    </source>
</evidence>
<evidence type="ECO:0000313" key="4">
    <source>
        <dbReference type="EMBL" id="MFD0852716.1"/>
    </source>
</evidence>
<dbReference type="EMBL" id="JBHTIR010001573">
    <property type="protein sequence ID" value="MFD0852716.1"/>
    <property type="molecule type" value="Genomic_DNA"/>
</dbReference>
<dbReference type="Proteomes" id="UP001597083">
    <property type="component" value="Unassembled WGS sequence"/>
</dbReference>
<feature type="repeat" description="ANK" evidence="3">
    <location>
        <begin position="47"/>
        <end position="80"/>
    </location>
</feature>
<keyword evidence="5" id="KW-1185">Reference proteome</keyword>
<name>A0ABW3CEA6_9ACTN</name>
<comment type="caution">
    <text evidence="4">The sequence shown here is derived from an EMBL/GenBank/DDBJ whole genome shotgun (WGS) entry which is preliminary data.</text>
</comment>
<dbReference type="PANTHER" id="PTHR24173">
    <property type="entry name" value="ANKYRIN REPEAT CONTAINING"/>
    <property type="match status" value="1"/>
</dbReference>
<dbReference type="InterPro" id="IPR002110">
    <property type="entry name" value="Ankyrin_rpt"/>
</dbReference>
<feature type="non-terminal residue" evidence="4">
    <location>
        <position position="1"/>
    </location>
</feature>
<dbReference type="PROSITE" id="PS50088">
    <property type="entry name" value="ANK_REPEAT"/>
    <property type="match status" value="1"/>
</dbReference>
<gene>
    <name evidence="4" type="ORF">ACFQ07_10800</name>
</gene>
<protein>
    <submittedName>
        <fullName evidence="4">Ankyrin repeat domain-containing protein</fullName>
    </submittedName>
</protein>
<evidence type="ECO:0000256" key="3">
    <source>
        <dbReference type="PROSITE-ProRule" id="PRU00023"/>
    </source>
</evidence>
<sequence length="130" mass="14961">LLDAGVPPQARDRRQRTLLHHLHKLDHTELLPRLLKVGLDLEARDQNERTPLHLAVGEHGSEDLVRALLDAGARIDTVDLMGVSLRGLIRRRNKIRRSGRVELMFLAERMRQETGDLSETIRFDTQGRMY</sequence>
<evidence type="ECO:0000256" key="1">
    <source>
        <dbReference type="ARBA" id="ARBA00022737"/>
    </source>
</evidence>
<dbReference type="PROSITE" id="PS50297">
    <property type="entry name" value="ANK_REP_REGION"/>
    <property type="match status" value="1"/>
</dbReference>
<dbReference type="InterPro" id="IPR036770">
    <property type="entry name" value="Ankyrin_rpt-contain_sf"/>
</dbReference>
<dbReference type="SMART" id="SM00248">
    <property type="entry name" value="ANK"/>
    <property type="match status" value="2"/>
</dbReference>